<dbReference type="EMBL" id="JBHSIZ010000029">
    <property type="protein sequence ID" value="MFC4959036.1"/>
    <property type="molecule type" value="Genomic_DNA"/>
</dbReference>
<accession>A0ABV9UPI4</accession>
<proteinExistence type="predicted"/>
<comment type="caution">
    <text evidence="2">The sequence shown here is derived from an EMBL/GenBank/DDBJ whole genome shotgun (WGS) entry which is preliminary data.</text>
</comment>
<evidence type="ECO:0000313" key="3">
    <source>
        <dbReference type="Proteomes" id="UP001595834"/>
    </source>
</evidence>
<reference evidence="3" key="1">
    <citation type="journal article" date="2019" name="Int. J. Syst. Evol. Microbiol.">
        <title>The Global Catalogue of Microorganisms (GCM) 10K type strain sequencing project: providing services to taxonomists for standard genome sequencing and annotation.</title>
        <authorList>
            <consortium name="The Broad Institute Genomics Platform"/>
            <consortium name="The Broad Institute Genome Sequencing Center for Infectious Disease"/>
            <person name="Wu L."/>
            <person name="Ma J."/>
        </authorList>
    </citation>
    <scope>NUCLEOTIDE SEQUENCE [LARGE SCALE GENOMIC DNA]</scope>
    <source>
        <strain evidence="3">CCM 7224</strain>
    </source>
</reference>
<organism evidence="2 3">
    <name type="scientific">Streptomyces mauvecolor</name>
    <dbReference type="NCBI Taxonomy" id="58345"/>
    <lineage>
        <taxon>Bacteria</taxon>
        <taxon>Bacillati</taxon>
        <taxon>Actinomycetota</taxon>
        <taxon>Actinomycetes</taxon>
        <taxon>Kitasatosporales</taxon>
        <taxon>Streptomycetaceae</taxon>
        <taxon>Streptomyces</taxon>
    </lineage>
</organism>
<dbReference type="RefSeq" id="WP_344378054.1">
    <property type="nucleotide sequence ID" value="NZ_BAAASQ010000021.1"/>
</dbReference>
<feature type="domain" description="Trypsin-co-occurring" evidence="1">
    <location>
        <begin position="14"/>
        <end position="91"/>
    </location>
</feature>
<sequence>MCRTRRGLKVDGAVELADMVAQLRSELSRAMADGDGEGIRFQAESLELELTVGVERSREPGAKVRFWVFDVQHSARSANTATQRIKLSLKPVRADAPERPALISGAELFDES</sequence>
<dbReference type="Pfam" id="PF19631">
    <property type="entry name" value="Trypco2"/>
    <property type="match status" value="1"/>
</dbReference>
<name>A0ABV9UPI4_9ACTN</name>
<protein>
    <submittedName>
        <fullName evidence="2">Trypco2 family protein</fullName>
    </submittedName>
</protein>
<dbReference type="Proteomes" id="UP001595834">
    <property type="component" value="Unassembled WGS sequence"/>
</dbReference>
<evidence type="ECO:0000259" key="1">
    <source>
        <dbReference type="Pfam" id="PF19631"/>
    </source>
</evidence>
<dbReference type="InterPro" id="IPR045608">
    <property type="entry name" value="Trypco2"/>
</dbReference>
<keyword evidence="3" id="KW-1185">Reference proteome</keyword>
<gene>
    <name evidence="2" type="ORF">ACFPFX_22360</name>
</gene>
<evidence type="ECO:0000313" key="2">
    <source>
        <dbReference type="EMBL" id="MFC4959036.1"/>
    </source>
</evidence>